<organism evidence="6 7">
    <name type="scientific">Haladaptatus pallidirubidus</name>
    <dbReference type="NCBI Taxonomy" id="1008152"/>
    <lineage>
        <taxon>Archaea</taxon>
        <taxon>Methanobacteriati</taxon>
        <taxon>Methanobacteriota</taxon>
        <taxon>Stenosarchaea group</taxon>
        <taxon>Halobacteria</taxon>
        <taxon>Halobacteriales</taxon>
        <taxon>Haladaptataceae</taxon>
        <taxon>Haladaptatus</taxon>
    </lineage>
</organism>
<name>A0AAV3URA5_9EURY</name>
<dbReference type="Gene3D" id="3.20.70.20">
    <property type="match status" value="1"/>
</dbReference>
<dbReference type="PANTHER" id="PTHR43371">
    <property type="entry name" value="VITAMIN B12-DEPENDENT RIBONUCLEOTIDE REDUCTASE"/>
    <property type="match status" value="1"/>
</dbReference>
<dbReference type="GO" id="GO:0031419">
    <property type="term" value="F:cobalamin binding"/>
    <property type="evidence" value="ECO:0007669"/>
    <property type="project" value="UniProtKB-KW"/>
</dbReference>
<dbReference type="SUPFAM" id="SSF51998">
    <property type="entry name" value="PFL-like glycyl radical enzymes"/>
    <property type="match status" value="1"/>
</dbReference>
<dbReference type="Pfam" id="PF02867">
    <property type="entry name" value="Ribonuc_red_lgC"/>
    <property type="match status" value="1"/>
</dbReference>
<evidence type="ECO:0000259" key="5">
    <source>
        <dbReference type="Pfam" id="PF02867"/>
    </source>
</evidence>
<comment type="caution">
    <text evidence="6">The sequence shown here is derived from an EMBL/GenBank/DDBJ whole genome shotgun (WGS) entry which is preliminary data.</text>
</comment>
<dbReference type="InterPro" id="IPR000788">
    <property type="entry name" value="RNR_lg_C"/>
</dbReference>
<keyword evidence="4" id="KW-0170">Cobalt</keyword>
<comment type="cofactor">
    <cofactor evidence="1">
        <name>adenosylcob(III)alamin</name>
        <dbReference type="ChEBI" id="CHEBI:18408"/>
    </cofactor>
</comment>
<feature type="domain" description="Ribonucleotide reductase large subunit C-terminal" evidence="5">
    <location>
        <begin position="2"/>
        <end position="301"/>
    </location>
</feature>
<dbReference type="PANTHER" id="PTHR43371:SF1">
    <property type="entry name" value="RIBONUCLEOSIDE-DIPHOSPHATE REDUCTASE"/>
    <property type="match status" value="1"/>
</dbReference>
<dbReference type="AlphaFoldDB" id="A0AAV3URA5"/>
<dbReference type="EMBL" id="BAABKX010000030">
    <property type="protein sequence ID" value="GAA5065142.1"/>
    <property type="molecule type" value="Genomic_DNA"/>
</dbReference>
<dbReference type="Proteomes" id="UP001501729">
    <property type="component" value="Unassembled WGS sequence"/>
</dbReference>
<evidence type="ECO:0000256" key="4">
    <source>
        <dbReference type="ARBA" id="ARBA00023285"/>
    </source>
</evidence>
<reference evidence="6 7" key="1">
    <citation type="journal article" date="2019" name="Int. J. Syst. Evol. Microbiol.">
        <title>The Global Catalogue of Microorganisms (GCM) 10K type strain sequencing project: providing services to taxonomists for standard genome sequencing and annotation.</title>
        <authorList>
            <consortium name="The Broad Institute Genomics Platform"/>
            <consortium name="The Broad Institute Genome Sequencing Center for Infectious Disease"/>
            <person name="Wu L."/>
            <person name="Ma J."/>
        </authorList>
    </citation>
    <scope>NUCLEOTIDE SEQUENCE [LARGE SCALE GENOMIC DNA]</scope>
    <source>
        <strain evidence="6 7">JCM 17504</strain>
    </source>
</reference>
<keyword evidence="2" id="KW-0846">Cobalamin</keyword>
<gene>
    <name evidence="6" type="ORF">GCM10025751_55670</name>
</gene>
<keyword evidence="7" id="KW-1185">Reference proteome</keyword>
<dbReference type="InterPro" id="IPR050862">
    <property type="entry name" value="RdRp_reductase_class-2"/>
</dbReference>
<keyword evidence="3" id="KW-0560">Oxidoreductase</keyword>
<evidence type="ECO:0000256" key="2">
    <source>
        <dbReference type="ARBA" id="ARBA00022628"/>
    </source>
</evidence>
<evidence type="ECO:0000313" key="7">
    <source>
        <dbReference type="Proteomes" id="UP001501729"/>
    </source>
</evidence>
<proteinExistence type="predicted"/>
<evidence type="ECO:0000256" key="1">
    <source>
        <dbReference type="ARBA" id="ARBA00001922"/>
    </source>
</evidence>
<protein>
    <recommendedName>
        <fullName evidence="5">Ribonucleotide reductase large subunit C-terminal domain-containing protein</fullName>
    </recommendedName>
</protein>
<evidence type="ECO:0000256" key="3">
    <source>
        <dbReference type="ARBA" id="ARBA00023002"/>
    </source>
</evidence>
<evidence type="ECO:0000313" key="6">
    <source>
        <dbReference type="EMBL" id="GAA5065142.1"/>
    </source>
</evidence>
<dbReference type="PRINTS" id="PR01183">
    <property type="entry name" value="RIBORDTASEM1"/>
</dbReference>
<sequence>MTLPARFVWTLFVDGAWRNGEPGLFMLDTTNRDHSFDVTVHPDHSIDATNPCGEQGLEPFEACTLGHVNLSLMARDDTTPWFDFQTDGNDDLEILVTEFLDQAIEWNHLTTVVRDGTRFLDNVISASAFPIPEIESKVAALRKIGLGIMGFAELLVQLGVRYGTPASYEIARQLMAHITQESKQMSHELAAERGTFPQWANSKYATPTAYPEWFSRHTGRKATNWANGFPLRNHSTATIAPTETTSMIANTSGGCEPLFNVVYFKNVGRDVQGREMLVEFDDYFLRTLQANGIDPKTIGEEARTLLRALPFQSFLESHPESRMMSQWLIVRQ</sequence>
<accession>A0AAV3URA5</accession>
<dbReference type="GO" id="GO:0004748">
    <property type="term" value="F:ribonucleoside-diphosphate reductase activity, thioredoxin disulfide as acceptor"/>
    <property type="evidence" value="ECO:0007669"/>
    <property type="project" value="TreeGrafter"/>
</dbReference>